<dbReference type="EC" id="3.1.2.15" evidence="3"/>
<accession>L7JZH8</accession>
<dbReference type="AlphaFoldDB" id="L7JZH8"/>
<reference evidence="3 4" key="1">
    <citation type="journal article" date="2012" name="PLoS Pathog.">
        <title>The genome of the obligate intracellular parasite Trachipleistophora hominis: new insights into microsporidian genome dynamics and reductive evolution.</title>
        <authorList>
            <person name="Heinz E."/>
            <person name="Williams T.A."/>
            <person name="Nakjang S."/>
            <person name="Noel C.J."/>
            <person name="Swan D.C."/>
            <person name="Goldberg A.V."/>
            <person name="Harris S.R."/>
            <person name="Weinmaier T."/>
            <person name="Markert S."/>
            <person name="Becher D."/>
            <person name="Bernhardt J."/>
            <person name="Dagan T."/>
            <person name="Hacker C."/>
            <person name="Lucocq J.M."/>
            <person name="Schweder T."/>
            <person name="Rattei T."/>
            <person name="Hall N."/>
            <person name="Hirt R.P."/>
            <person name="Embley T.M."/>
        </authorList>
    </citation>
    <scope>NUCLEOTIDE SEQUENCE [LARGE SCALE GENOMIC DNA]</scope>
</reference>
<evidence type="ECO:0000256" key="1">
    <source>
        <dbReference type="SAM" id="Phobius"/>
    </source>
</evidence>
<dbReference type="PROSITE" id="PS50235">
    <property type="entry name" value="USP_3"/>
    <property type="match status" value="1"/>
</dbReference>
<evidence type="ECO:0000313" key="4">
    <source>
        <dbReference type="Proteomes" id="UP000011185"/>
    </source>
</evidence>
<sequence>MYPKSYIITVVILATIFIFGLSFILWYKYRHEPLLCGLKNGMGICYLNSTMQALFSSKQFNELLTKYSSSNNEMIKNLIEIRAMMRKGKTLNLLPRYKKMFDKVGDEFDFSQEGGYPLHALEYIGIHMEKTIPNDFFLAQENYEKTKKIQSDESLKQRFLRFYPLLRGNVDEMLKNGLERTIDKKSFEFPKLLIVCLWNVHSYTDTTCDKIVCNPEVTIFGKKYRLVALVISVKGKRFGKKHAFAIGLRGNNWYVFNDEYIELIKNKKLVFNNKFCSIAFYDQA</sequence>
<keyword evidence="1" id="KW-0812">Transmembrane</keyword>
<dbReference type="GO" id="GO:0004843">
    <property type="term" value="F:cysteine-type deubiquitinase activity"/>
    <property type="evidence" value="ECO:0007669"/>
    <property type="project" value="UniProtKB-EC"/>
</dbReference>
<gene>
    <name evidence="3" type="ORF">THOM_0155</name>
</gene>
<dbReference type="Pfam" id="PF00443">
    <property type="entry name" value="UCH"/>
    <property type="match status" value="1"/>
</dbReference>
<dbReference type="GO" id="GO:0016579">
    <property type="term" value="P:protein deubiquitination"/>
    <property type="evidence" value="ECO:0007669"/>
    <property type="project" value="InterPro"/>
</dbReference>
<dbReference type="EMBL" id="JH993810">
    <property type="protein sequence ID" value="ELQ76868.1"/>
    <property type="molecule type" value="Genomic_DNA"/>
</dbReference>
<dbReference type="VEuPathDB" id="MicrosporidiaDB:THOM_0155"/>
<dbReference type="Gene3D" id="3.90.70.10">
    <property type="entry name" value="Cysteine proteinases"/>
    <property type="match status" value="1"/>
</dbReference>
<evidence type="ECO:0000259" key="2">
    <source>
        <dbReference type="PROSITE" id="PS50235"/>
    </source>
</evidence>
<dbReference type="HOGENOM" id="CLU_918819_0_0_1"/>
<dbReference type="InterPro" id="IPR028889">
    <property type="entry name" value="USP"/>
</dbReference>
<feature type="transmembrane region" description="Helical" evidence="1">
    <location>
        <begin position="6"/>
        <end position="27"/>
    </location>
</feature>
<keyword evidence="1" id="KW-1133">Transmembrane helix</keyword>
<dbReference type="OrthoDB" id="289038at2759"/>
<dbReference type="InterPro" id="IPR038765">
    <property type="entry name" value="Papain-like_cys_pep_sf"/>
</dbReference>
<dbReference type="EC" id="3.4.19.12" evidence="3"/>
<dbReference type="InterPro" id="IPR001394">
    <property type="entry name" value="Peptidase_C19_UCH"/>
</dbReference>
<proteinExistence type="predicted"/>
<dbReference type="SUPFAM" id="SSF54001">
    <property type="entry name" value="Cysteine proteinases"/>
    <property type="match status" value="1"/>
</dbReference>
<dbReference type="Proteomes" id="UP000011185">
    <property type="component" value="Unassembled WGS sequence"/>
</dbReference>
<protein>
    <submittedName>
        <fullName evidence="3">Putative Peptidase C19, ubiquitin carboxyl-terminal hydrolase 2 protein</fullName>
        <ecNumber evidence="3">3.1.2.15</ecNumber>
        <ecNumber evidence="3">3.4.19.12</ecNumber>
    </submittedName>
</protein>
<dbReference type="OMA" id="NGMGICY"/>
<keyword evidence="1" id="KW-0472">Membrane</keyword>
<organism evidence="3 4">
    <name type="scientific">Trachipleistophora hominis</name>
    <name type="common">Microsporidian parasite</name>
    <dbReference type="NCBI Taxonomy" id="72359"/>
    <lineage>
        <taxon>Eukaryota</taxon>
        <taxon>Fungi</taxon>
        <taxon>Fungi incertae sedis</taxon>
        <taxon>Microsporidia</taxon>
        <taxon>Pleistophoridae</taxon>
        <taxon>Trachipleistophora</taxon>
    </lineage>
</organism>
<dbReference type="InParanoid" id="L7JZH8"/>
<keyword evidence="3" id="KW-0378">Hydrolase</keyword>
<name>L7JZH8_TRAHO</name>
<evidence type="ECO:0000313" key="3">
    <source>
        <dbReference type="EMBL" id="ELQ76868.1"/>
    </source>
</evidence>
<feature type="domain" description="USP" evidence="2">
    <location>
        <begin position="36"/>
        <end position="284"/>
    </location>
</feature>
<keyword evidence="4" id="KW-1185">Reference proteome</keyword>